<dbReference type="OMA" id="FFLERHE"/>
<dbReference type="eggNOG" id="ENOG502TJ76">
    <property type="taxonomic scope" value="Eukaryota"/>
</dbReference>
<dbReference type="HOGENOM" id="CLU_925114_0_0_1"/>
<dbReference type="AlphaFoldDB" id="P91297"/>
<protein>
    <submittedName>
        <fullName evidence="2">DUF1084 domain-containing protein</fullName>
    </submittedName>
</protein>
<dbReference type="GeneID" id="173544"/>
<dbReference type="PaxDb" id="6239-F36H5.4"/>
<sequence>MSCLPFFREKEVALPNKKIITNTMLRYYFYLFIVLEAFLLSGAIQVSYLSHKTPQASVGEMVEKVVHCTSIGRSPEPVEQSSSNYCWTTLVICLVYLVQAILLHIRFYKRKQFTIKSYCSKRYLMAATLVFLNILFLVNSIVGLYSRIAIDISLVILLIICFFGYKAFNLAYESAAPIHYRSLETTKVTKAQKVFIFLFLTLSGLFCISLSFIDLNPLADEYVASGFFYTTRFICPIINILAIPMFYEAFLAYNSEELAFSGVEPESGRLWKGVCRWNEKSGEWDYVETVQQKPASLPAKV</sequence>
<gene>
    <name evidence="2" type="ORF">CELE_F36H5.4</name>
    <name evidence="2 4" type="ORF">F36H5.4</name>
</gene>
<dbReference type="PIR" id="T25741">
    <property type="entry name" value="T25741"/>
</dbReference>
<dbReference type="PANTHER" id="PTHR31847:SF1">
    <property type="entry name" value="DUF1084 DOMAIN-CONTAINING PROTEIN-RELATED"/>
    <property type="match status" value="1"/>
</dbReference>
<keyword evidence="1" id="KW-0812">Transmembrane</keyword>
<accession>P91297</accession>
<keyword evidence="3" id="KW-1185">Reference proteome</keyword>
<dbReference type="OrthoDB" id="5908761at2759"/>
<evidence type="ECO:0000256" key="1">
    <source>
        <dbReference type="SAM" id="Phobius"/>
    </source>
</evidence>
<feature type="transmembrane region" description="Helical" evidence="1">
    <location>
        <begin position="152"/>
        <end position="172"/>
    </location>
</feature>
<dbReference type="AGR" id="WB:WBGene00018103"/>
<dbReference type="WormBase" id="F36H5.4">
    <property type="protein sequence ID" value="CE09961"/>
    <property type="gene ID" value="WBGene00018103"/>
</dbReference>
<dbReference type="PhylomeDB" id="P91297"/>
<evidence type="ECO:0000313" key="3">
    <source>
        <dbReference type="Proteomes" id="UP000001940"/>
    </source>
</evidence>
<keyword evidence="1" id="KW-0472">Membrane</keyword>
<dbReference type="RefSeq" id="NP_494072.1">
    <property type="nucleotide sequence ID" value="NM_061671.3"/>
</dbReference>
<proteinExistence type="predicted"/>
<dbReference type="KEGG" id="cel:CELE_F36H5.4"/>
<dbReference type="CTD" id="173544"/>
<feature type="transmembrane region" description="Helical" evidence="1">
    <location>
        <begin position="123"/>
        <end position="146"/>
    </location>
</feature>
<keyword evidence="1" id="KW-1133">Transmembrane helix</keyword>
<organism evidence="2 3">
    <name type="scientific">Caenorhabditis elegans</name>
    <dbReference type="NCBI Taxonomy" id="6239"/>
    <lineage>
        <taxon>Eukaryota</taxon>
        <taxon>Metazoa</taxon>
        <taxon>Ecdysozoa</taxon>
        <taxon>Nematoda</taxon>
        <taxon>Chromadorea</taxon>
        <taxon>Rhabditida</taxon>
        <taxon>Rhabditina</taxon>
        <taxon>Rhabditomorpha</taxon>
        <taxon>Rhabditoidea</taxon>
        <taxon>Rhabditidae</taxon>
        <taxon>Peloderinae</taxon>
        <taxon>Caenorhabditis</taxon>
    </lineage>
</organism>
<dbReference type="Proteomes" id="UP000001940">
    <property type="component" value="Chromosome II"/>
</dbReference>
<evidence type="ECO:0000313" key="4">
    <source>
        <dbReference type="WormBase" id="F36H5.4"/>
    </source>
</evidence>
<dbReference type="SMR" id="P91297"/>
<feature type="transmembrane region" description="Helical" evidence="1">
    <location>
        <begin position="27"/>
        <end position="48"/>
    </location>
</feature>
<dbReference type="Bgee" id="WBGene00018103">
    <property type="expression patterns" value="Expressed in embryo and 3 other cell types or tissues"/>
</dbReference>
<dbReference type="STRING" id="6239.F36H5.4.1"/>
<dbReference type="EMBL" id="BX284602">
    <property type="protein sequence ID" value="CCD63734.1"/>
    <property type="molecule type" value="Genomic_DNA"/>
</dbReference>
<name>P91297_CAEEL</name>
<dbReference type="UCSC" id="F36H5.4">
    <property type="organism name" value="c. elegans"/>
</dbReference>
<dbReference type="InParanoid" id="P91297"/>
<dbReference type="PANTHER" id="PTHR31847">
    <property type="entry name" value="PROTEIN CBG10327"/>
    <property type="match status" value="1"/>
</dbReference>
<dbReference type="FunCoup" id="P91297">
    <property type="interactions" value="226"/>
</dbReference>
<reference evidence="2 3" key="1">
    <citation type="journal article" date="1998" name="Science">
        <title>Genome sequence of the nematode C. elegans: a platform for investigating biology.</title>
        <authorList>
            <consortium name="The C. elegans sequencing consortium"/>
            <person name="Sulson J.E."/>
            <person name="Waterston R."/>
        </authorList>
    </citation>
    <scope>NUCLEOTIDE SEQUENCE [LARGE SCALE GENOMIC DNA]</scope>
    <source>
        <strain evidence="2 3">Bristol N2</strain>
    </source>
</reference>
<evidence type="ECO:0000313" key="2">
    <source>
        <dbReference type="EMBL" id="CCD63734.1"/>
    </source>
</evidence>
<feature type="transmembrane region" description="Helical" evidence="1">
    <location>
        <begin position="85"/>
        <end position="103"/>
    </location>
</feature>
<feature type="transmembrane region" description="Helical" evidence="1">
    <location>
        <begin position="227"/>
        <end position="247"/>
    </location>
</feature>
<feature type="transmembrane region" description="Helical" evidence="1">
    <location>
        <begin position="193"/>
        <end position="215"/>
    </location>
</feature>